<sequence>MNERRGVTNERRGVTNENDEFTNEIEAFMNESGPLTYIKKGCVEIAASSNLLKDIMVNITLAI</sequence>
<dbReference type="AlphaFoldDB" id="A0A840QLX5"/>
<gene>
    <name evidence="1" type="ORF">HNQ41_000523</name>
</gene>
<protein>
    <submittedName>
        <fullName evidence="1">Uncharacterized protein</fullName>
    </submittedName>
</protein>
<comment type="caution">
    <text evidence="1">The sequence shown here is derived from an EMBL/GenBank/DDBJ whole genome shotgun (WGS) entry which is preliminary data.</text>
</comment>
<proteinExistence type="predicted"/>
<name>A0A840QLX5_9BACI</name>
<reference evidence="1 2" key="1">
    <citation type="submission" date="2020-08" db="EMBL/GenBank/DDBJ databases">
        <title>Genomic Encyclopedia of Type Strains, Phase IV (KMG-IV): sequencing the most valuable type-strain genomes for metagenomic binning, comparative biology and taxonomic classification.</title>
        <authorList>
            <person name="Goeker M."/>
        </authorList>
    </citation>
    <scope>NUCLEOTIDE SEQUENCE [LARGE SCALE GENOMIC DNA]</scope>
    <source>
        <strain evidence="1 2">DSM 24696</strain>
    </source>
</reference>
<dbReference type="EMBL" id="JACHHB010000002">
    <property type="protein sequence ID" value="MBB5172379.1"/>
    <property type="molecule type" value="Genomic_DNA"/>
</dbReference>
<organism evidence="1 2">
    <name type="scientific">Texcoconibacillus texcoconensis</name>
    <dbReference type="NCBI Taxonomy" id="1095777"/>
    <lineage>
        <taxon>Bacteria</taxon>
        <taxon>Bacillati</taxon>
        <taxon>Bacillota</taxon>
        <taxon>Bacilli</taxon>
        <taxon>Bacillales</taxon>
        <taxon>Bacillaceae</taxon>
        <taxon>Texcoconibacillus</taxon>
    </lineage>
</organism>
<evidence type="ECO:0000313" key="2">
    <source>
        <dbReference type="Proteomes" id="UP000551878"/>
    </source>
</evidence>
<keyword evidence="2" id="KW-1185">Reference proteome</keyword>
<evidence type="ECO:0000313" key="1">
    <source>
        <dbReference type="EMBL" id="MBB5172379.1"/>
    </source>
</evidence>
<dbReference type="Proteomes" id="UP000551878">
    <property type="component" value="Unassembled WGS sequence"/>
</dbReference>
<accession>A0A840QLX5</accession>